<evidence type="ECO:0000256" key="2">
    <source>
        <dbReference type="ARBA" id="ARBA00022723"/>
    </source>
</evidence>
<dbReference type="Pfam" id="PF25597">
    <property type="entry name" value="SH3_retrovirus"/>
    <property type="match status" value="1"/>
</dbReference>
<dbReference type="GO" id="GO:0046872">
    <property type="term" value="F:metal ion binding"/>
    <property type="evidence" value="ECO:0007669"/>
    <property type="project" value="UniProtKB-KW"/>
</dbReference>
<evidence type="ECO:0000256" key="10">
    <source>
        <dbReference type="SAM" id="MobiDB-lite"/>
    </source>
</evidence>
<proteinExistence type="predicted"/>
<dbReference type="GO" id="GO:0015074">
    <property type="term" value="P:DNA integration"/>
    <property type="evidence" value="ECO:0007669"/>
    <property type="project" value="UniProtKB-KW"/>
</dbReference>
<evidence type="ECO:0000256" key="1">
    <source>
        <dbReference type="ARBA" id="ARBA00022722"/>
    </source>
</evidence>
<dbReference type="GO" id="GO:0003964">
    <property type="term" value="F:RNA-directed DNA polymerase activity"/>
    <property type="evidence" value="ECO:0007669"/>
    <property type="project" value="UniProtKB-KW"/>
</dbReference>
<evidence type="ECO:0000313" key="12">
    <source>
        <dbReference type="EMBL" id="CCA24206.1"/>
    </source>
</evidence>
<reference evidence="12" key="1">
    <citation type="journal article" date="2011" name="PLoS Biol.">
        <title>Gene gain and loss during evolution of obligate parasitism in the white rust pathogen of Arabidopsis thaliana.</title>
        <authorList>
            <person name="Kemen E."/>
            <person name="Gardiner A."/>
            <person name="Schultz-Larsen T."/>
            <person name="Kemen A.C."/>
            <person name="Balmuth A.L."/>
            <person name="Robert-Seilaniantz A."/>
            <person name="Bailey K."/>
            <person name="Holub E."/>
            <person name="Studholme D.J."/>
            <person name="Maclean D."/>
            <person name="Jones J.D."/>
        </authorList>
    </citation>
    <scope>NUCLEOTIDE SEQUENCE</scope>
</reference>
<keyword evidence="4" id="KW-0378">Hydrolase</keyword>
<evidence type="ECO:0000256" key="3">
    <source>
        <dbReference type="ARBA" id="ARBA00022759"/>
    </source>
</evidence>
<sequence length="212" mass="23927">MVANLSISALRMFVKALNESDHYGTCKIHDESHANGEEVWAEAMNTAIHITNRVPCATYPDKTPYEMCFGIKPSVTYLRVFGARGFNRIEKSTRMKLDKKAVKGMFLGCLDNMKGSRVWNFESEKIEITRSAQFQELSETIHVQVFIGDKTSGQSRTDCQCDEITEQVPITTNPLVECMDVDPTEDQATANDDYELTNSSSQDKRSLNTYQS</sequence>
<dbReference type="PANTHER" id="PTHR42648">
    <property type="entry name" value="TRANSPOSASE, PUTATIVE-RELATED"/>
    <property type="match status" value="1"/>
</dbReference>
<dbReference type="GO" id="GO:0016787">
    <property type="term" value="F:hydrolase activity"/>
    <property type="evidence" value="ECO:0007669"/>
    <property type="project" value="UniProtKB-KW"/>
</dbReference>
<protein>
    <submittedName>
        <fullName evidence="12">Putative polyprotein</fullName>
    </submittedName>
</protein>
<dbReference type="AlphaFoldDB" id="F0WS87"/>
<keyword evidence="1" id="KW-0540">Nuclease</keyword>
<dbReference type="GO" id="GO:0006310">
    <property type="term" value="P:DNA recombination"/>
    <property type="evidence" value="ECO:0007669"/>
    <property type="project" value="UniProtKB-KW"/>
</dbReference>
<keyword evidence="8" id="KW-0808">Transferase</keyword>
<dbReference type="InterPro" id="IPR039537">
    <property type="entry name" value="Retrotran_Ty1/copia-like"/>
</dbReference>
<keyword evidence="7" id="KW-0695">RNA-directed DNA polymerase</keyword>
<dbReference type="GO" id="GO:0004519">
    <property type="term" value="F:endonuclease activity"/>
    <property type="evidence" value="ECO:0007669"/>
    <property type="project" value="UniProtKB-KW"/>
</dbReference>
<keyword evidence="8" id="KW-0548">Nucleotidyltransferase</keyword>
<dbReference type="EMBL" id="FR824272">
    <property type="protein sequence ID" value="CCA24206.1"/>
    <property type="molecule type" value="Genomic_DNA"/>
</dbReference>
<dbReference type="GO" id="GO:0003887">
    <property type="term" value="F:DNA-directed DNA polymerase activity"/>
    <property type="evidence" value="ECO:0007669"/>
    <property type="project" value="UniProtKB-KW"/>
</dbReference>
<gene>
    <name evidence="12" type="primary">AlNc14C227G9226</name>
    <name evidence="12" type="ORF">ALNC14_103500</name>
</gene>
<evidence type="ECO:0000259" key="11">
    <source>
        <dbReference type="Pfam" id="PF25597"/>
    </source>
</evidence>
<dbReference type="HOGENOM" id="CLU_1301656_0_0_1"/>
<organism evidence="12">
    <name type="scientific">Albugo laibachii Nc14</name>
    <dbReference type="NCBI Taxonomy" id="890382"/>
    <lineage>
        <taxon>Eukaryota</taxon>
        <taxon>Sar</taxon>
        <taxon>Stramenopiles</taxon>
        <taxon>Oomycota</taxon>
        <taxon>Peronosporomycetes</taxon>
        <taxon>Albuginales</taxon>
        <taxon>Albuginaceae</taxon>
        <taxon>Albugo</taxon>
    </lineage>
</organism>
<feature type="domain" description="Retroviral polymerase SH3-like" evidence="11">
    <location>
        <begin position="88"/>
        <end position="137"/>
    </location>
</feature>
<evidence type="ECO:0000256" key="6">
    <source>
        <dbReference type="ARBA" id="ARBA00022908"/>
    </source>
</evidence>
<name>F0WS87_9STRA</name>
<accession>F0WS87</accession>
<reference evidence="12" key="2">
    <citation type="submission" date="2011-02" db="EMBL/GenBank/DDBJ databases">
        <authorList>
            <person name="MacLean D."/>
        </authorList>
    </citation>
    <scope>NUCLEOTIDE SEQUENCE</scope>
</reference>
<evidence type="ECO:0000256" key="4">
    <source>
        <dbReference type="ARBA" id="ARBA00022801"/>
    </source>
</evidence>
<dbReference type="InterPro" id="IPR057670">
    <property type="entry name" value="SH3_retrovirus"/>
</dbReference>
<keyword evidence="9" id="KW-0233">DNA recombination</keyword>
<evidence type="ECO:0000256" key="9">
    <source>
        <dbReference type="ARBA" id="ARBA00023172"/>
    </source>
</evidence>
<keyword evidence="2" id="KW-0479">Metal-binding</keyword>
<dbReference type="PANTHER" id="PTHR42648:SF11">
    <property type="entry name" value="TRANSPOSON TY4-P GAG-POL POLYPROTEIN"/>
    <property type="match status" value="1"/>
</dbReference>
<evidence type="ECO:0000256" key="7">
    <source>
        <dbReference type="ARBA" id="ARBA00022918"/>
    </source>
</evidence>
<keyword evidence="8" id="KW-0239">DNA-directed DNA polymerase</keyword>
<evidence type="ECO:0000256" key="5">
    <source>
        <dbReference type="ARBA" id="ARBA00022842"/>
    </source>
</evidence>
<keyword evidence="3" id="KW-0255">Endonuclease</keyword>
<evidence type="ECO:0000256" key="8">
    <source>
        <dbReference type="ARBA" id="ARBA00022932"/>
    </source>
</evidence>
<feature type="region of interest" description="Disordered" evidence="10">
    <location>
        <begin position="186"/>
        <end position="212"/>
    </location>
</feature>
<keyword evidence="5" id="KW-0460">Magnesium</keyword>
<keyword evidence="6" id="KW-0229">DNA integration</keyword>